<sequence>MAGTSSRNPFDFDLGKMLGDLQVPGVDMETLLTSQRRNLEAVADANRLAYEGMQAVMQRQTEILRQAIEQANDAASSLVDSNDPQERAARQAQITKEAFERALSSVRELAELSAKSNNEVMNVLNARFSQVMDEISHAIATPAAGGAKGGAKK</sequence>
<dbReference type="InterPro" id="IPR018968">
    <property type="entry name" value="Phasin"/>
</dbReference>
<dbReference type="NCBIfam" id="TIGR01841">
    <property type="entry name" value="phasin"/>
    <property type="match status" value="1"/>
</dbReference>
<protein>
    <submittedName>
        <fullName evidence="2">Phasin family protein</fullName>
    </submittedName>
</protein>
<dbReference type="InterPro" id="IPR010127">
    <property type="entry name" value="Phasin_subfam-1"/>
</dbReference>
<accession>A0A1G8A094</accession>
<evidence type="ECO:0000313" key="2">
    <source>
        <dbReference type="EMBL" id="SDH14338.1"/>
    </source>
</evidence>
<dbReference type="Proteomes" id="UP000217076">
    <property type="component" value="Unassembled WGS sequence"/>
</dbReference>
<evidence type="ECO:0000313" key="3">
    <source>
        <dbReference type="Proteomes" id="UP000217076"/>
    </source>
</evidence>
<reference evidence="3" key="1">
    <citation type="submission" date="2016-10" db="EMBL/GenBank/DDBJ databases">
        <authorList>
            <person name="Varghese N."/>
            <person name="Submissions S."/>
        </authorList>
    </citation>
    <scope>NUCLEOTIDE SEQUENCE [LARGE SCALE GENOMIC DNA]</scope>
    <source>
        <strain evidence="3">930I</strain>
    </source>
</reference>
<proteinExistence type="predicted"/>
<dbReference type="RefSeq" id="WP_092618227.1">
    <property type="nucleotide sequence ID" value="NZ_FNCV01000004.1"/>
</dbReference>
<keyword evidence="3" id="KW-1185">Reference proteome</keyword>
<dbReference type="EMBL" id="FNCV01000004">
    <property type="protein sequence ID" value="SDH14338.1"/>
    <property type="molecule type" value="Genomic_DNA"/>
</dbReference>
<organism evidence="2 3">
    <name type="scientific">Roseospirillum parvum</name>
    <dbReference type="NCBI Taxonomy" id="83401"/>
    <lineage>
        <taxon>Bacteria</taxon>
        <taxon>Pseudomonadati</taxon>
        <taxon>Pseudomonadota</taxon>
        <taxon>Alphaproteobacteria</taxon>
        <taxon>Rhodospirillales</taxon>
        <taxon>Rhodospirillaceae</taxon>
        <taxon>Roseospirillum</taxon>
    </lineage>
</organism>
<dbReference type="STRING" id="83401.SAMN05421742_104279"/>
<name>A0A1G8A094_9PROT</name>
<feature type="domain" description="Phasin" evidence="1">
    <location>
        <begin position="30"/>
        <end position="128"/>
    </location>
</feature>
<evidence type="ECO:0000259" key="1">
    <source>
        <dbReference type="Pfam" id="PF09361"/>
    </source>
</evidence>
<dbReference type="OrthoDB" id="7857244at2"/>
<dbReference type="AlphaFoldDB" id="A0A1G8A094"/>
<dbReference type="Pfam" id="PF09361">
    <property type="entry name" value="Phasin_2"/>
    <property type="match status" value="1"/>
</dbReference>
<gene>
    <name evidence="2" type="ORF">SAMN05421742_104279</name>
</gene>